<dbReference type="SUPFAM" id="SSF55874">
    <property type="entry name" value="ATPase domain of HSP90 chaperone/DNA topoisomerase II/histidine kinase"/>
    <property type="match status" value="1"/>
</dbReference>
<comment type="catalytic activity">
    <reaction evidence="1">
        <text>ATP + protein L-histidine = ADP + protein N-phospho-L-histidine.</text>
        <dbReference type="EC" id="2.7.13.3"/>
    </reaction>
</comment>
<sequence length="358" mass="39151">MIEPFKNIEDTRTLAQAIVDTVREPMLVLDGDLRVVAVSRSYYLTFRVHAQDVLGRPLYALGDGQWRIPALGVLLQKVILERAAMDAFEVEHEFPRIGRRIMLLNARKVFYPDHAHTTLLLAFEDVTERRAIEREKAELLRQAEDLLRQKDVLLQELEHRVANSLQMIASILMLKARTVNSEETRQHLQDAHQRVMAVAAVQEHLHASERHDQIEIGPYLSRLCESLAASMIGEGRPISLKVLVSGGTAVYATAVSLGLIVTELVINALKHAFPQDGPGGQVVVSYQIDGSDWTLVVSDNGIGKPDVAASAAKVGLGTAIVKALAQQLDAKVDIASGPGGVTVSLTHATVTPQLPQTA</sequence>
<dbReference type="Proteomes" id="UP001626536">
    <property type="component" value="Chromosome"/>
</dbReference>
<dbReference type="EMBL" id="CP136862">
    <property type="protein sequence ID" value="WOJ88816.1"/>
    <property type="molecule type" value="Genomic_DNA"/>
</dbReference>
<evidence type="ECO:0000256" key="8">
    <source>
        <dbReference type="SAM" id="Coils"/>
    </source>
</evidence>
<keyword evidence="7" id="KW-0067">ATP-binding</keyword>
<dbReference type="InterPro" id="IPR035965">
    <property type="entry name" value="PAS-like_dom_sf"/>
</dbReference>
<dbReference type="Pfam" id="PF02518">
    <property type="entry name" value="HATPase_c"/>
    <property type="match status" value="1"/>
</dbReference>
<gene>
    <name evidence="10" type="ORF">RZS28_13490</name>
</gene>
<keyword evidence="11" id="KW-1185">Reference proteome</keyword>
<dbReference type="SUPFAM" id="SSF55785">
    <property type="entry name" value="PYP-like sensor domain (PAS domain)"/>
    <property type="match status" value="1"/>
</dbReference>
<protein>
    <recommendedName>
        <fullName evidence="2">histidine kinase</fullName>
        <ecNumber evidence="2">2.7.13.3</ecNumber>
    </recommendedName>
</protein>
<dbReference type="EC" id="2.7.13.3" evidence="2"/>
<dbReference type="SMART" id="SM00387">
    <property type="entry name" value="HATPase_c"/>
    <property type="match status" value="1"/>
</dbReference>
<dbReference type="RefSeq" id="WP_407338253.1">
    <property type="nucleotide sequence ID" value="NZ_CP136862.1"/>
</dbReference>
<keyword evidence="4" id="KW-0808">Transferase</keyword>
<dbReference type="PANTHER" id="PTHR41523">
    <property type="entry name" value="TWO-COMPONENT SYSTEM SENSOR PROTEIN"/>
    <property type="match status" value="1"/>
</dbReference>
<evidence type="ECO:0000256" key="2">
    <source>
        <dbReference type="ARBA" id="ARBA00012438"/>
    </source>
</evidence>
<evidence type="ECO:0000256" key="1">
    <source>
        <dbReference type="ARBA" id="ARBA00000085"/>
    </source>
</evidence>
<dbReference type="InterPro" id="IPR005467">
    <property type="entry name" value="His_kinase_dom"/>
</dbReference>
<keyword evidence="3" id="KW-0597">Phosphoprotein</keyword>
<dbReference type="Gene3D" id="3.30.450.20">
    <property type="entry name" value="PAS domain"/>
    <property type="match status" value="1"/>
</dbReference>
<evidence type="ECO:0000256" key="4">
    <source>
        <dbReference type="ARBA" id="ARBA00022679"/>
    </source>
</evidence>
<accession>A0ABZ0HSB8</accession>
<reference evidence="10 11" key="1">
    <citation type="submission" date="2023-10" db="EMBL/GenBank/DDBJ databases">
        <title>Novel methanotroph of the genus Methylocapsa from a subarctic wetland.</title>
        <authorList>
            <person name="Belova S.E."/>
            <person name="Oshkin I.Y."/>
            <person name="Miroshnikov K."/>
            <person name="Dedysh S.N."/>
        </authorList>
    </citation>
    <scope>NUCLEOTIDE SEQUENCE [LARGE SCALE GENOMIC DNA]</scope>
    <source>
        <strain evidence="10 11">RX1</strain>
    </source>
</reference>
<dbReference type="GO" id="GO:0016301">
    <property type="term" value="F:kinase activity"/>
    <property type="evidence" value="ECO:0007669"/>
    <property type="project" value="UniProtKB-KW"/>
</dbReference>
<keyword evidence="8" id="KW-0175">Coiled coil</keyword>
<dbReference type="InterPro" id="IPR011495">
    <property type="entry name" value="Sig_transdc_His_kin_sub2_dim/P"/>
</dbReference>
<dbReference type="Pfam" id="PF07568">
    <property type="entry name" value="HisKA_2"/>
    <property type="match status" value="1"/>
</dbReference>
<dbReference type="InterPro" id="IPR000014">
    <property type="entry name" value="PAS"/>
</dbReference>
<keyword evidence="6 10" id="KW-0418">Kinase</keyword>
<name>A0ABZ0HSB8_9HYPH</name>
<feature type="coiled-coil region" evidence="8">
    <location>
        <begin position="129"/>
        <end position="160"/>
    </location>
</feature>
<keyword evidence="5" id="KW-0547">Nucleotide-binding</keyword>
<proteinExistence type="predicted"/>
<organism evidence="10 11">
    <name type="scientific">Methylocapsa polymorpha</name>
    <dbReference type="NCBI Taxonomy" id="3080828"/>
    <lineage>
        <taxon>Bacteria</taxon>
        <taxon>Pseudomonadati</taxon>
        <taxon>Pseudomonadota</taxon>
        <taxon>Alphaproteobacteria</taxon>
        <taxon>Hyphomicrobiales</taxon>
        <taxon>Beijerinckiaceae</taxon>
        <taxon>Methylocapsa</taxon>
    </lineage>
</organism>
<feature type="domain" description="Histidine kinase" evidence="9">
    <location>
        <begin position="156"/>
        <end position="351"/>
    </location>
</feature>
<evidence type="ECO:0000313" key="10">
    <source>
        <dbReference type="EMBL" id="WOJ88816.1"/>
    </source>
</evidence>
<evidence type="ECO:0000313" key="11">
    <source>
        <dbReference type="Proteomes" id="UP001626536"/>
    </source>
</evidence>
<dbReference type="SMART" id="SM00091">
    <property type="entry name" value="PAS"/>
    <property type="match status" value="1"/>
</dbReference>
<evidence type="ECO:0000259" key="9">
    <source>
        <dbReference type="PROSITE" id="PS50109"/>
    </source>
</evidence>
<evidence type="ECO:0000256" key="7">
    <source>
        <dbReference type="ARBA" id="ARBA00022840"/>
    </source>
</evidence>
<evidence type="ECO:0000256" key="6">
    <source>
        <dbReference type="ARBA" id="ARBA00022777"/>
    </source>
</evidence>
<dbReference type="InterPro" id="IPR036890">
    <property type="entry name" value="HATPase_C_sf"/>
</dbReference>
<dbReference type="PROSITE" id="PS50109">
    <property type="entry name" value="HIS_KIN"/>
    <property type="match status" value="1"/>
</dbReference>
<evidence type="ECO:0000256" key="3">
    <source>
        <dbReference type="ARBA" id="ARBA00022553"/>
    </source>
</evidence>
<dbReference type="PANTHER" id="PTHR41523:SF8">
    <property type="entry name" value="ETHYLENE RESPONSE SENSOR PROTEIN"/>
    <property type="match status" value="1"/>
</dbReference>
<dbReference type="InterPro" id="IPR013656">
    <property type="entry name" value="PAS_4"/>
</dbReference>
<dbReference type="Gene3D" id="3.30.565.10">
    <property type="entry name" value="Histidine kinase-like ATPase, C-terminal domain"/>
    <property type="match status" value="1"/>
</dbReference>
<dbReference type="InterPro" id="IPR003594">
    <property type="entry name" value="HATPase_dom"/>
</dbReference>
<dbReference type="Pfam" id="PF08448">
    <property type="entry name" value="PAS_4"/>
    <property type="match status" value="1"/>
</dbReference>
<evidence type="ECO:0000256" key="5">
    <source>
        <dbReference type="ARBA" id="ARBA00022741"/>
    </source>
</evidence>